<protein>
    <submittedName>
        <fullName evidence="3">ClpX C4-type zinc finger protein</fullName>
    </submittedName>
</protein>
<proteinExistence type="inferred from homology"/>
<dbReference type="SMART" id="SM00994">
    <property type="entry name" value="zf-C4_ClpX"/>
    <property type="match status" value="1"/>
</dbReference>
<feature type="binding site" evidence="1">
    <location>
        <position position="13"/>
    </location>
    <ligand>
        <name>Zn(2+)</name>
        <dbReference type="ChEBI" id="CHEBI:29105"/>
    </ligand>
</feature>
<organism evidence="3 4">
    <name type="scientific">Actinoallomurus vinaceus</name>
    <dbReference type="NCBI Taxonomy" id="1080074"/>
    <lineage>
        <taxon>Bacteria</taxon>
        <taxon>Bacillati</taxon>
        <taxon>Actinomycetota</taxon>
        <taxon>Actinomycetes</taxon>
        <taxon>Streptosporangiales</taxon>
        <taxon>Thermomonosporaceae</taxon>
        <taxon>Actinoallomurus</taxon>
    </lineage>
</organism>
<feature type="binding site" evidence="1">
    <location>
        <position position="35"/>
    </location>
    <ligand>
        <name>Zn(2+)</name>
        <dbReference type="ChEBI" id="CHEBI:29105"/>
    </ligand>
</feature>
<feature type="domain" description="ClpX-type ZB" evidence="2">
    <location>
        <begin position="1"/>
        <end position="54"/>
    </location>
</feature>
<accession>A0ABP8UWA7</accession>
<feature type="binding site" evidence="1">
    <location>
        <position position="38"/>
    </location>
    <ligand>
        <name>Zn(2+)</name>
        <dbReference type="ChEBI" id="CHEBI:29105"/>
    </ligand>
</feature>
<dbReference type="SUPFAM" id="SSF57716">
    <property type="entry name" value="Glucocorticoid receptor-like (DNA-binding domain)"/>
    <property type="match status" value="1"/>
</dbReference>
<dbReference type="InterPro" id="IPR059188">
    <property type="entry name" value="Znf_CLPX-like"/>
</dbReference>
<name>A0ABP8UWA7_9ACTN</name>
<dbReference type="EMBL" id="BAABHK010000031">
    <property type="protein sequence ID" value="GAA4640176.1"/>
    <property type="molecule type" value="Genomic_DNA"/>
</dbReference>
<keyword evidence="1" id="KW-0862">Zinc</keyword>
<feature type="binding site" evidence="1">
    <location>
        <position position="16"/>
    </location>
    <ligand>
        <name>Zn(2+)</name>
        <dbReference type="ChEBI" id="CHEBI:29105"/>
    </ligand>
</feature>
<keyword evidence="1" id="KW-0143">Chaperone</keyword>
<comment type="similarity">
    <text evidence="1">Belongs to the ClpX chaperone family.</text>
</comment>
<dbReference type="PROSITE" id="PS51902">
    <property type="entry name" value="CLPX_ZB"/>
    <property type="match status" value="1"/>
</dbReference>
<dbReference type="RefSeq" id="WP_345443849.1">
    <property type="nucleotide sequence ID" value="NZ_BAABHK010000031.1"/>
</dbReference>
<evidence type="ECO:0000256" key="1">
    <source>
        <dbReference type="PROSITE-ProRule" id="PRU01250"/>
    </source>
</evidence>
<evidence type="ECO:0000313" key="4">
    <source>
        <dbReference type="Proteomes" id="UP001501442"/>
    </source>
</evidence>
<sequence>MSTVTEGSVIAACSFCLKPSTEVGTLVAGPGVFICDECVALCSMLIEGKPASGGSQLAPWDQVADAEEVLANLPRVAAAGAQVERNLAGWVLKARAMGVTWARIGEALGMSRQSAWERFSGEE</sequence>
<dbReference type="Pfam" id="PF06689">
    <property type="entry name" value="zf-C4_ClpX"/>
    <property type="match status" value="1"/>
</dbReference>
<gene>
    <name evidence="3" type="ORF">GCM10023196_104640</name>
</gene>
<dbReference type="InterPro" id="IPR010603">
    <property type="entry name" value="Znf_CppX_C4"/>
</dbReference>
<dbReference type="Gene3D" id="6.20.220.10">
    <property type="entry name" value="ClpX chaperone, C4-type zinc finger domain"/>
    <property type="match status" value="1"/>
</dbReference>
<comment type="caution">
    <text evidence="3">The sequence shown here is derived from an EMBL/GenBank/DDBJ whole genome shotgun (WGS) entry which is preliminary data.</text>
</comment>
<dbReference type="InterPro" id="IPR038366">
    <property type="entry name" value="Znf_CppX_C4_sf"/>
</dbReference>
<keyword evidence="1" id="KW-0479">Metal-binding</keyword>
<dbReference type="Proteomes" id="UP001501442">
    <property type="component" value="Unassembled WGS sequence"/>
</dbReference>
<evidence type="ECO:0000259" key="2">
    <source>
        <dbReference type="PROSITE" id="PS51902"/>
    </source>
</evidence>
<keyword evidence="4" id="KW-1185">Reference proteome</keyword>
<evidence type="ECO:0000313" key="3">
    <source>
        <dbReference type="EMBL" id="GAA4640176.1"/>
    </source>
</evidence>
<reference evidence="4" key="1">
    <citation type="journal article" date="2019" name="Int. J. Syst. Evol. Microbiol.">
        <title>The Global Catalogue of Microorganisms (GCM) 10K type strain sequencing project: providing services to taxonomists for standard genome sequencing and annotation.</title>
        <authorList>
            <consortium name="The Broad Institute Genomics Platform"/>
            <consortium name="The Broad Institute Genome Sequencing Center for Infectious Disease"/>
            <person name="Wu L."/>
            <person name="Ma J."/>
        </authorList>
    </citation>
    <scope>NUCLEOTIDE SEQUENCE [LARGE SCALE GENOMIC DNA]</scope>
    <source>
        <strain evidence="4">JCM 17939</strain>
    </source>
</reference>